<dbReference type="GO" id="GO:0009252">
    <property type="term" value="P:peptidoglycan biosynthetic process"/>
    <property type="evidence" value="ECO:0007669"/>
    <property type="project" value="UniProtKB-UniRule"/>
</dbReference>
<evidence type="ECO:0000256" key="5">
    <source>
        <dbReference type="ARBA" id="ARBA00012518"/>
    </source>
</evidence>
<comment type="caution">
    <text evidence="21">The sequence shown here is derived from an EMBL/GenBank/DDBJ whole genome shotgun (WGS) entry which is preliminary data.</text>
</comment>
<evidence type="ECO:0000256" key="2">
    <source>
        <dbReference type="ARBA" id="ARBA00003921"/>
    </source>
</evidence>
<comment type="catalytic activity">
    <reaction evidence="18 19">
        <text>UDP-N-acetyl-alpha-D-muramate + NADP(+) = UDP-N-acetyl-3-O-(1-carboxyvinyl)-alpha-D-glucosamine + NADPH + H(+)</text>
        <dbReference type="Rhea" id="RHEA:12248"/>
        <dbReference type="ChEBI" id="CHEBI:15378"/>
        <dbReference type="ChEBI" id="CHEBI:57783"/>
        <dbReference type="ChEBI" id="CHEBI:58349"/>
        <dbReference type="ChEBI" id="CHEBI:68483"/>
        <dbReference type="ChEBI" id="CHEBI:70757"/>
        <dbReference type="EC" id="1.3.1.98"/>
    </reaction>
</comment>
<dbReference type="PROSITE" id="PS51387">
    <property type="entry name" value="FAD_PCMH"/>
    <property type="match status" value="1"/>
</dbReference>
<dbReference type="GO" id="GO:0008762">
    <property type="term" value="F:UDP-N-acetylmuramate dehydrogenase activity"/>
    <property type="evidence" value="ECO:0007669"/>
    <property type="project" value="UniProtKB-UniRule"/>
</dbReference>
<dbReference type="HAMAP" id="MF_00037">
    <property type="entry name" value="MurB"/>
    <property type="match status" value="1"/>
</dbReference>
<dbReference type="GO" id="GO:0005829">
    <property type="term" value="C:cytosol"/>
    <property type="evidence" value="ECO:0007669"/>
    <property type="project" value="TreeGrafter"/>
</dbReference>
<keyword evidence="11 19" id="KW-0521">NADP</keyword>
<dbReference type="GO" id="GO:0071555">
    <property type="term" value="P:cell wall organization"/>
    <property type="evidence" value="ECO:0007669"/>
    <property type="project" value="UniProtKB-KW"/>
</dbReference>
<evidence type="ECO:0000256" key="11">
    <source>
        <dbReference type="ARBA" id="ARBA00022857"/>
    </source>
</evidence>
<dbReference type="InterPro" id="IPR006094">
    <property type="entry name" value="Oxid_FAD_bind_N"/>
</dbReference>
<evidence type="ECO:0000256" key="7">
    <source>
        <dbReference type="ARBA" id="ARBA00022490"/>
    </source>
</evidence>
<keyword evidence="8 19" id="KW-0132">Cell division</keyword>
<evidence type="ECO:0000256" key="10">
    <source>
        <dbReference type="ARBA" id="ARBA00022827"/>
    </source>
</evidence>
<reference evidence="21 22" key="1">
    <citation type="submission" date="2020-08" db="EMBL/GenBank/DDBJ databases">
        <title>Genomic Encyclopedia of Type Strains, Phase IV (KMG-IV): sequencing the most valuable type-strain genomes for metagenomic binning, comparative biology and taxonomic classification.</title>
        <authorList>
            <person name="Goeker M."/>
        </authorList>
    </citation>
    <scope>NUCLEOTIDE SEQUENCE [LARGE SCALE GENOMIC DNA]</scope>
    <source>
        <strain evidence="21 22">DSM 27165</strain>
    </source>
</reference>
<gene>
    <name evidence="19" type="primary">murB</name>
    <name evidence="21" type="ORF">HNQ59_002152</name>
</gene>
<keyword evidence="15 19" id="KW-0131">Cell cycle</keyword>
<evidence type="ECO:0000256" key="3">
    <source>
        <dbReference type="ARBA" id="ARBA00004496"/>
    </source>
</evidence>
<evidence type="ECO:0000256" key="17">
    <source>
        <dbReference type="ARBA" id="ARBA00031026"/>
    </source>
</evidence>
<dbReference type="InterPro" id="IPR003170">
    <property type="entry name" value="MurB"/>
</dbReference>
<evidence type="ECO:0000256" key="18">
    <source>
        <dbReference type="ARBA" id="ARBA00048914"/>
    </source>
</evidence>
<dbReference type="Gene3D" id="3.90.78.10">
    <property type="entry name" value="UDP-N-acetylenolpyruvoylglucosamine reductase, C-terminal domain"/>
    <property type="match status" value="1"/>
</dbReference>
<sequence>MRGRQLAHAPTAGQVSWRAGGAVKRAVWPADLTDLQTWLADLPADEKVVFIGAGTSLLVRDGGFDGNVVFTQPGLMAIQAASPDDNCPGVYAEAGASASKLAEWAAQQGLTGLEFLAGIPGTVGGALVGNAGCFSSETWDGVVAVQTIDRQGRLQRRPASDYRVGYRQVSRYQAGEPEWFVGAWFTLRPTQQREATQTVADLLAQRARQQPLDQPNAGRVFRNPPGMVASELLKQMGFAGKRRGEASFSRQHPNFIVNRGGASAADIESLIIDAQQLAKAQFGIELVVEATIIGDW</sequence>
<dbReference type="InterPro" id="IPR011601">
    <property type="entry name" value="MurB_C"/>
</dbReference>
<dbReference type="GO" id="GO:0051301">
    <property type="term" value="P:cell division"/>
    <property type="evidence" value="ECO:0007669"/>
    <property type="project" value="UniProtKB-KW"/>
</dbReference>
<keyword evidence="7 19" id="KW-0963">Cytoplasm</keyword>
<comment type="subcellular location">
    <subcellularLocation>
        <location evidence="3 19">Cytoplasm</location>
    </subcellularLocation>
</comment>
<dbReference type="Pfam" id="PF01565">
    <property type="entry name" value="FAD_binding_4"/>
    <property type="match status" value="1"/>
</dbReference>
<evidence type="ECO:0000313" key="22">
    <source>
        <dbReference type="Proteomes" id="UP000575898"/>
    </source>
</evidence>
<keyword evidence="14 19" id="KW-0560">Oxidoreductase</keyword>
<evidence type="ECO:0000256" key="9">
    <source>
        <dbReference type="ARBA" id="ARBA00022630"/>
    </source>
</evidence>
<dbReference type="SUPFAM" id="SSF56194">
    <property type="entry name" value="Uridine diphospho-N-Acetylenolpyruvylglucosamine reductase, MurB, C-terminal domain"/>
    <property type="match status" value="1"/>
</dbReference>
<comment type="pathway">
    <text evidence="4 19">Cell wall biogenesis; peptidoglycan biosynthesis.</text>
</comment>
<dbReference type="InterPro" id="IPR036635">
    <property type="entry name" value="MurB_C_sf"/>
</dbReference>
<dbReference type="Proteomes" id="UP000575898">
    <property type="component" value="Unassembled WGS sequence"/>
</dbReference>
<evidence type="ECO:0000256" key="4">
    <source>
        <dbReference type="ARBA" id="ARBA00004752"/>
    </source>
</evidence>
<protein>
    <recommendedName>
        <fullName evidence="6 19">UDP-N-acetylenolpyruvoylglucosamine reductase</fullName>
        <ecNumber evidence="5 19">1.3.1.98</ecNumber>
    </recommendedName>
    <alternativeName>
        <fullName evidence="17 19">UDP-N-acetylmuramate dehydrogenase</fullName>
    </alternativeName>
</protein>
<evidence type="ECO:0000256" key="19">
    <source>
        <dbReference type="HAMAP-Rule" id="MF_00037"/>
    </source>
</evidence>
<proteinExistence type="inferred from homology"/>
<evidence type="ECO:0000313" key="21">
    <source>
        <dbReference type="EMBL" id="MBB5018855.1"/>
    </source>
</evidence>
<dbReference type="InterPro" id="IPR016169">
    <property type="entry name" value="FAD-bd_PCMH_sub2"/>
</dbReference>
<keyword evidence="9 19" id="KW-0285">Flavoprotein</keyword>
<keyword evidence="22" id="KW-1185">Reference proteome</keyword>
<dbReference type="GO" id="GO:0071949">
    <property type="term" value="F:FAD binding"/>
    <property type="evidence" value="ECO:0007669"/>
    <property type="project" value="InterPro"/>
</dbReference>
<keyword evidence="16 19" id="KW-0961">Cell wall biogenesis/degradation</keyword>
<evidence type="ECO:0000256" key="12">
    <source>
        <dbReference type="ARBA" id="ARBA00022960"/>
    </source>
</evidence>
<dbReference type="UniPathway" id="UPA00219"/>
<dbReference type="SUPFAM" id="SSF56176">
    <property type="entry name" value="FAD-binding/transporter-associated domain-like"/>
    <property type="match status" value="1"/>
</dbReference>
<evidence type="ECO:0000256" key="16">
    <source>
        <dbReference type="ARBA" id="ARBA00023316"/>
    </source>
</evidence>
<evidence type="ECO:0000259" key="20">
    <source>
        <dbReference type="PROSITE" id="PS51387"/>
    </source>
</evidence>
<comment type="similarity">
    <text evidence="19">Belongs to the MurB family.</text>
</comment>
<keyword evidence="13 19" id="KW-0573">Peptidoglycan synthesis</keyword>
<keyword evidence="12 19" id="KW-0133">Cell shape</keyword>
<dbReference type="Gene3D" id="3.30.465.10">
    <property type="match status" value="1"/>
</dbReference>
<organism evidence="21 22">
    <name type="scientific">Chitinivorax tropicus</name>
    <dbReference type="NCBI Taxonomy" id="714531"/>
    <lineage>
        <taxon>Bacteria</taxon>
        <taxon>Pseudomonadati</taxon>
        <taxon>Pseudomonadota</taxon>
        <taxon>Betaproteobacteria</taxon>
        <taxon>Chitinivorax</taxon>
    </lineage>
</organism>
<dbReference type="GO" id="GO:0008360">
    <property type="term" value="P:regulation of cell shape"/>
    <property type="evidence" value="ECO:0007669"/>
    <property type="project" value="UniProtKB-KW"/>
</dbReference>
<dbReference type="EMBL" id="JACHHY010000012">
    <property type="protein sequence ID" value="MBB5018855.1"/>
    <property type="molecule type" value="Genomic_DNA"/>
</dbReference>
<comment type="function">
    <text evidence="2 19">Cell wall formation.</text>
</comment>
<dbReference type="InterPro" id="IPR016167">
    <property type="entry name" value="FAD-bd_PCMH_sub1"/>
</dbReference>
<dbReference type="Gene3D" id="3.30.43.10">
    <property type="entry name" value="Uridine Diphospho-n-acetylenolpyruvylglucosamine Reductase, domain 2"/>
    <property type="match status" value="1"/>
</dbReference>
<dbReference type="InterPro" id="IPR016166">
    <property type="entry name" value="FAD-bd_PCMH"/>
</dbReference>
<dbReference type="PANTHER" id="PTHR21071:SF4">
    <property type="entry name" value="UDP-N-ACETYLENOLPYRUVOYLGLUCOSAMINE REDUCTASE"/>
    <property type="match status" value="1"/>
</dbReference>
<evidence type="ECO:0000256" key="13">
    <source>
        <dbReference type="ARBA" id="ARBA00022984"/>
    </source>
</evidence>
<dbReference type="EC" id="1.3.1.98" evidence="5 19"/>
<keyword evidence="10 19" id="KW-0274">FAD</keyword>
<evidence type="ECO:0000256" key="15">
    <source>
        <dbReference type="ARBA" id="ARBA00023306"/>
    </source>
</evidence>
<name>A0A840MN14_9PROT</name>
<feature type="active site" evidence="19">
    <location>
        <position position="167"/>
    </location>
</feature>
<dbReference type="AlphaFoldDB" id="A0A840MN14"/>
<evidence type="ECO:0000256" key="6">
    <source>
        <dbReference type="ARBA" id="ARBA00015188"/>
    </source>
</evidence>
<dbReference type="InterPro" id="IPR036318">
    <property type="entry name" value="FAD-bd_PCMH-like_sf"/>
</dbReference>
<dbReference type="RefSeq" id="WP_184038787.1">
    <property type="nucleotide sequence ID" value="NZ_JACHHY010000012.1"/>
</dbReference>
<feature type="active site" evidence="19">
    <location>
        <position position="289"/>
    </location>
</feature>
<dbReference type="NCBIfam" id="TIGR00179">
    <property type="entry name" value="murB"/>
    <property type="match status" value="1"/>
</dbReference>
<dbReference type="PANTHER" id="PTHR21071">
    <property type="entry name" value="UDP-N-ACETYLENOLPYRUVOYLGLUCOSAMINE REDUCTASE"/>
    <property type="match status" value="1"/>
</dbReference>
<evidence type="ECO:0000256" key="14">
    <source>
        <dbReference type="ARBA" id="ARBA00023002"/>
    </source>
</evidence>
<comment type="caution">
    <text evidence="19">Lacks conserved residue(s) required for the propagation of feature annotation.</text>
</comment>
<dbReference type="Pfam" id="PF02873">
    <property type="entry name" value="MurB_C"/>
    <property type="match status" value="1"/>
</dbReference>
<evidence type="ECO:0000256" key="8">
    <source>
        <dbReference type="ARBA" id="ARBA00022618"/>
    </source>
</evidence>
<evidence type="ECO:0000256" key="1">
    <source>
        <dbReference type="ARBA" id="ARBA00001974"/>
    </source>
</evidence>
<comment type="cofactor">
    <cofactor evidence="1 19">
        <name>FAD</name>
        <dbReference type="ChEBI" id="CHEBI:57692"/>
    </cofactor>
</comment>
<accession>A0A840MN14</accession>
<feature type="domain" description="FAD-binding PCMH-type" evidence="20">
    <location>
        <begin position="19"/>
        <end position="190"/>
    </location>
</feature>
<dbReference type="NCBIfam" id="NF010480">
    <property type="entry name" value="PRK13905.1"/>
    <property type="match status" value="1"/>
</dbReference>